<evidence type="ECO:0000313" key="7">
    <source>
        <dbReference type="Proteomes" id="UP000544331"/>
    </source>
</evidence>
<gene>
    <name evidence="6" type="ORF">FMUND_14851</name>
</gene>
<dbReference type="GO" id="GO:0004497">
    <property type="term" value="F:monooxygenase activity"/>
    <property type="evidence" value="ECO:0007669"/>
    <property type="project" value="UniProtKB-KW"/>
</dbReference>
<evidence type="ECO:0000256" key="3">
    <source>
        <dbReference type="ARBA" id="ARBA00023002"/>
    </source>
</evidence>
<dbReference type="GO" id="GO:0016121">
    <property type="term" value="P:carotene catabolic process"/>
    <property type="evidence" value="ECO:0007669"/>
    <property type="project" value="TreeGrafter"/>
</dbReference>
<sequence>MVKAHSIFNDFSAASRPFRAEAGIEDVEIEGEIPQELNGTFYRVMQDPYYERDYYLNGSKTIPFDGDGSISAFRIKNGKVSFQQKYVMTERLVAERKAGRALFGMLASPFSSHPCIRAVTDSVANTNVIVHANKLLALCEFGPAYELDPNTLSTIGHDAFMGASREKPFTAHPHVDPKTGDLVGFGYQQEGLGSPQICAYIIDRCGKTTMKRDLEFPGGGIIHDCAVTENYIVLMRMPFLVDLKDHEQLGKHQWYYDEECSAWFGVIPRDPALPVRWLKYKNCMAIHSGASWEEDACRHGRNPDPSDITVNYVKWCIDLTSDSENMLDPGCAMSCITPFGTQSSDVGEARFTYLDCFRPDAGNAAQLYQGLNALARLDYKTREVEYFVPGPDCLVQEPCFSPRTPDAKEGDGFLITMIDNMRLHRNEVIIQDTQDFQKVVARIVLPFRLRSAVHGNWVDAERIPETESVVIQGIPDIYPHLPTVKVET</sequence>
<dbReference type="GO" id="GO:0010436">
    <property type="term" value="F:carotenoid dioxygenase activity"/>
    <property type="evidence" value="ECO:0007669"/>
    <property type="project" value="TreeGrafter"/>
</dbReference>
<name>A0A8H5XTS3_9HYPO</name>
<keyword evidence="7" id="KW-1185">Reference proteome</keyword>
<reference evidence="6 7" key="1">
    <citation type="submission" date="2020-05" db="EMBL/GenBank/DDBJ databases">
        <title>Identification and distribution of gene clusters putatively required for synthesis of sphingolipid metabolism inhibitors in phylogenetically diverse species of the filamentous fungus Fusarium.</title>
        <authorList>
            <person name="Kim H.-S."/>
            <person name="Busman M."/>
            <person name="Brown D.W."/>
            <person name="Divon H."/>
            <person name="Uhlig S."/>
            <person name="Proctor R.H."/>
        </authorList>
    </citation>
    <scope>NUCLEOTIDE SEQUENCE [LARGE SCALE GENOMIC DNA]</scope>
    <source>
        <strain evidence="6 7">NRRL 66235</strain>
    </source>
</reference>
<evidence type="ECO:0000256" key="5">
    <source>
        <dbReference type="PIRSR" id="PIRSR604294-1"/>
    </source>
</evidence>
<proteinExistence type="inferred from homology"/>
<dbReference type="GO" id="GO:0046872">
    <property type="term" value="F:metal ion binding"/>
    <property type="evidence" value="ECO:0007669"/>
    <property type="project" value="UniProtKB-KW"/>
</dbReference>
<dbReference type="OrthoDB" id="1069523at2759"/>
<evidence type="ECO:0000313" key="6">
    <source>
        <dbReference type="EMBL" id="KAF5699250.1"/>
    </source>
</evidence>
<feature type="binding site" evidence="5">
    <location>
        <position position="454"/>
    </location>
    <ligand>
        <name>Fe cation</name>
        <dbReference type="ChEBI" id="CHEBI:24875"/>
        <note>catalytic</note>
    </ligand>
</feature>
<dbReference type="EMBL" id="JAAOAN010000833">
    <property type="protein sequence ID" value="KAF5699250.1"/>
    <property type="molecule type" value="Genomic_DNA"/>
</dbReference>
<dbReference type="Pfam" id="PF03055">
    <property type="entry name" value="RPE65"/>
    <property type="match status" value="1"/>
</dbReference>
<keyword evidence="6" id="KW-0503">Monooxygenase</keyword>
<dbReference type="AlphaFoldDB" id="A0A8H5XTS3"/>
<evidence type="ECO:0000256" key="4">
    <source>
        <dbReference type="ARBA" id="ARBA00023004"/>
    </source>
</evidence>
<comment type="cofactor">
    <cofactor evidence="5">
        <name>Fe(2+)</name>
        <dbReference type="ChEBI" id="CHEBI:29033"/>
    </cofactor>
    <text evidence="5">Binds 1 Fe(2+) ion per subunit.</text>
</comment>
<dbReference type="PANTHER" id="PTHR10543:SF89">
    <property type="entry name" value="CAROTENOID 9,10(9',10')-CLEAVAGE DIOXYGENASE 1"/>
    <property type="match status" value="1"/>
</dbReference>
<evidence type="ECO:0000256" key="2">
    <source>
        <dbReference type="ARBA" id="ARBA00022723"/>
    </source>
</evidence>
<accession>A0A8H5XTS3</accession>
<dbReference type="Proteomes" id="UP000544331">
    <property type="component" value="Unassembled WGS sequence"/>
</dbReference>
<keyword evidence="3" id="KW-0560">Oxidoreductase</keyword>
<feature type="binding site" evidence="5">
    <location>
        <position position="223"/>
    </location>
    <ligand>
        <name>Fe cation</name>
        <dbReference type="ChEBI" id="CHEBI:24875"/>
        <note>catalytic</note>
    </ligand>
</feature>
<feature type="binding site" evidence="5">
    <location>
        <position position="287"/>
    </location>
    <ligand>
        <name>Fe cation</name>
        <dbReference type="ChEBI" id="CHEBI:24875"/>
        <note>catalytic</note>
    </ligand>
</feature>
<protein>
    <submittedName>
        <fullName evidence="6">Isoeugenol monooxygenase</fullName>
    </submittedName>
</protein>
<keyword evidence="4 5" id="KW-0408">Iron</keyword>
<evidence type="ECO:0000256" key="1">
    <source>
        <dbReference type="ARBA" id="ARBA00006787"/>
    </source>
</evidence>
<comment type="similarity">
    <text evidence="1">Belongs to the carotenoid oxygenase family.</text>
</comment>
<comment type="caution">
    <text evidence="6">The sequence shown here is derived from an EMBL/GenBank/DDBJ whole genome shotgun (WGS) entry which is preliminary data.</text>
</comment>
<dbReference type="PANTHER" id="PTHR10543">
    <property type="entry name" value="BETA-CAROTENE DIOXYGENASE"/>
    <property type="match status" value="1"/>
</dbReference>
<organism evidence="6 7">
    <name type="scientific">Fusarium mundagurra</name>
    <dbReference type="NCBI Taxonomy" id="1567541"/>
    <lineage>
        <taxon>Eukaryota</taxon>
        <taxon>Fungi</taxon>
        <taxon>Dikarya</taxon>
        <taxon>Ascomycota</taxon>
        <taxon>Pezizomycotina</taxon>
        <taxon>Sordariomycetes</taxon>
        <taxon>Hypocreomycetidae</taxon>
        <taxon>Hypocreales</taxon>
        <taxon>Nectriaceae</taxon>
        <taxon>Fusarium</taxon>
        <taxon>Fusarium fujikuroi species complex</taxon>
    </lineage>
</organism>
<keyword evidence="2 5" id="KW-0479">Metal-binding</keyword>
<feature type="binding site" evidence="5">
    <location>
        <position position="172"/>
    </location>
    <ligand>
        <name>Fe cation</name>
        <dbReference type="ChEBI" id="CHEBI:24875"/>
        <note>catalytic</note>
    </ligand>
</feature>
<dbReference type="InterPro" id="IPR004294">
    <property type="entry name" value="Carotenoid_Oase"/>
</dbReference>